<organism evidence="1">
    <name type="scientific">hydrothermal vent metagenome</name>
    <dbReference type="NCBI Taxonomy" id="652676"/>
    <lineage>
        <taxon>unclassified sequences</taxon>
        <taxon>metagenomes</taxon>
        <taxon>ecological metagenomes</taxon>
    </lineage>
</organism>
<dbReference type="GO" id="GO:0000272">
    <property type="term" value="P:polysaccharide catabolic process"/>
    <property type="evidence" value="ECO:0007669"/>
    <property type="project" value="InterPro"/>
</dbReference>
<dbReference type="Gene3D" id="1.10.1330.10">
    <property type="entry name" value="Dockerin domain"/>
    <property type="match status" value="1"/>
</dbReference>
<name>A0A3B1E0G7_9ZZZZ</name>
<dbReference type="InterPro" id="IPR036439">
    <property type="entry name" value="Dockerin_dom_sf"/>
</dbReference>
<dbReference type="EMBL" id="UOGK01000695">
    <property type="protein sequence ID" value="VAX42464.1"/>
    <property type="molecule type" value="Genomic_DNA"/>
</dbReference>
<gene>
    <name evidence="1" type="ORF">MNBD_PLANCTO03-1975</name>
</gene>
<accession>A0A3B1E0G7</accession>
<dbReference type="NCBIfam" id="NF041540">
    <property type="entry name" value="dockerin_GC"/>
    <property type="match status" value="1"/>
</dbReference>
<dbReference type="InterPro" id="IPR015943">
    <property type="entry name" value="WD40/YVTN_repeat-like_dom_sf"/>
</dbReference>
<dbReference type="SUPFAM" id="SSF110296">
    <property type="entry name" value="Oligoxyloglucan reducing end-specific cellobiohydrolase"/>
    <property type="match status" value="1"/>
</dbReference>
<feature type="non-terminal residue" evidence="1">
    <location>
        <position position="1"/>
    </location>
</feature>
<reference evidence="1" key="1">
    <citation type="submission" date="2018-06" db="EMBL/GenBank/DDBJ databases">
        <authorList>
            <person name="Zhirakovskaya E."/>
        </authorList>
    </citation>
    <scope>NUCLEOTIDE SEQUENCE</scope>
</reference>
<dbReference type="Gene3D" id="2.130.10.10">
    <property type="entry name" value="YVTN repeat-like/Quinoprotein amine dehydrogenase"/>
    <property type="match status" value="1"/>
</dbReference>
<dbReference type="AlphaFoldDB" id="A0A3B1E0G7"/>
<dbReference type="PROSITE" id="PS00018">
    <property type="entry name" value="EF_HAND_1"/>
    <property type="match status" value="2"/>
</dbReference>
<protein>
    <recommendedName>
        <fullName evidence="2">Dockerin domain-containing protein</fullName>
    </recommendedName>
</protein>
<sequence length="251" mass="26833">PWRMSNGSTWQLAGPNIPSGNQISAIGIAPSASSVVFLGFNNGYIARSENALDASPTWTIRSGGLPIGNWVSSVAVDPQNPDIAYCTYSTFDIDHIYKTTNGGVDWVPIDGIGFEGVPDIPVHWLAVRPCNSDHLYAATELGVFASSDAGQTWAPVNDGLAHCRVESLDFQNDGDTLVAFTYGRSAFVADLEPCDRCLADFDGNGTVDTLDVLLFLAAWNLGEPDADFNDDGLIDTRDVILFLGLWAAGCP</sequence>
<proteinExistence type="predicted"/>
<dbReference type="InterPro" id="IPR053783">
    <property type="entry name" value="Dockerin_dom_GC-type"/>
</dbReference>
<evidence type="ECO:0000313" key="1">
    <source>
        <dbReference type="EMBL" id="VAX42464.1"/>
    </source>
</evidence>
<evidence type="ECO:0008006" key="2">
    <source>
        <dbReference type="Google" id="ProtNLM"/>
    </source>
</evidence>
<dbReference type="InterPro" id="IPR018247">
    <property type="entry name" value="EF_Hand_1_Ca_BS"/>
</dbReference>